<dbReference type="PANTHER" id="PTHR44086:SF13">
    <property type="entry name" value="THIOSULFATE SULFURTRANSFERASE PSPE"/>
    <property type="match status" value="1"/>
</dbReference>
<dbReference type="Gene3D" id="3.40.250.10">
    <property type="entry name" value="Rhodanese-like domain"/>
    <property type="match status" value="1"/>
</dbReference>
<accession>A0A1M4N275</accession>
<dbReference type="EMBL" id="FMJB01000055">
    <property type="protein sequence ID" value="SCM68187.1"/>
    <property type="molecule type" value="Genomic_DNA"/>
</dbReference>
<name>A0A1M4N275_9RHOB</name>
<dbReference type="Pfam" id="PF00581">
    <property type="entry name" value="Rhodanese"/>
    <property type="match status" value="1"/>
</dbReference>
<organism evidence="2 3">
    <name type="scientific">Donghicola eburneus</name>
    <dbReference type="NCBI Taxonomy" id="393278"/>
    <lineage>
        <taxon>Bacteria</taxon>
        <taxon>Pseudomonadati</taxon>
        <taxon>Pseudomonadota</taxon>
        <taxon>Alphaproteobacteria</taxon>
        <taxon>Rhodobacterales</taxon>
        <taxon>Roseobacteraceae</taxon>
        <taxon>Donghicola</taxon>
    </lineage>
</organism>
<dbReference type="AlphaFoldDB" id="A0A1M4N275"/>
<dbReference type="SMART" id="SM00450">
    <property type="entry name" value="RHOD"/>
    <property type="match status" value="1"/>
</dbReference>
<evidence type="ECO:0000259" key="1">
    <source>
        <dbReference type="PROSITE" id="PS50206"/>
    </source>
</evidence>
<dbReference type="RefSeq" id="WP_072706830.1">
    <property type="nucleotide sequence ID" value="NZ_FMJB01000055.1"/>
</dbReference>
<dbReference type="InterPro" id="IPR001763">
    <property type="entry name" value="Rhodanese-like_dom"/>
</dbReference>
<dbReference type="InterPro" id="IPR036873">
    <property type="entry name" value="Rhodanese-like_dom_sf"/>
</dbReference>
<evidence type="ECO:0000313" key="3">
    <source>
        <dbReference type="Proteomes" id="UP000184085"/>
    </source>
</evidence>
<evidence type="ECO:0000313" key="2">
    <source>
        <dbReference type="EMBL" id="SCM68187.1"/>
    </source>
</evidence>
<protein>
    <submittedName>
        <fullName evidence="2">Rhodanese domain-containing protein</fullName>
    </submittedName>
</protein>
<dbReference type="GO" id="GO:0004792">
    <property type="term" value="F:thiosulfate-cyanide sulfurtransferase activity"/>
    <property type="evidence" value="ECO:0007669"/>
    <property type="project" value="TreeGrafter"/>
</dbReference>
<reference evidence="3" key="1">
    <citation type="submission" date="2016-09" db="EMBL/GenBank/DDBJ databases">
        <authorList>
            <person name="Wibberg D."/>
        </authorList>
    </citation>
    <scope>NUCLEOTIDE SEQUENCE [LARGE SCALE GENOMIC DNA]</scope>
</reference>
<dbReference type="PROSITE" id="PS50206">
    <property type="entry name" value="RHODANESE_3"/>
    <property type="match status" value="1"/>
</dbReference>
<gene>
    <name evidence="2" type="ORF">KARMA_2401</name>
</gene>
<sequence>MAVGIKDLMEEARADVRSITVEEANALRDDPDHVFVDIRDVRELERDGLVAGARHAPRGMLEFWIDPDSPYHKPYLAEDKTFVFYCASGWRSLLAAQVAQRMGLRCASMEGGFGAWRKAEFPTETRD</sequence>
<dbReference type="Proteomes" id="UP000184085">
    <property type="component" value="Unassembled WGS sequence"/>
</dbReference>
<dbReference type="SUPFAM" id="SSF52821">
    <property type="entry name" value="Rhodanese/Cell cycle control phosphatase"/>
    <property type="match status" value="1"/>
</dbReference>
<dbReference type="PANTHER" id="PTHR44086">
    <property type="entry name" value="THIOSULFATE SULFURTRANSFERASE RDL2, MITOCHONDRIAL-RELATED"/>
    <property type="match status" value="1"/>
</dbReference>
<proteinExistence type="predicted"/>
<feature type="domain" description="Rhodanese" evidence="1">
    <location>
        <begin position="29"/>
        <end position="125"/>
    </location>
</feature>
<dbReference type="CDD" id="cd01447">
    <property type="entry name" value="Polysulfide_ST"/>
    <property type="match status" value="1"/>
</dbReference>
<keyword evidence="3" id="KW-1185">Reference proteome</keyword>